<gene>
    <name evidence="2" type="primary">g6651</name>
    <name evidence="2" type="ORF">VP750_LOCUS5690</name>
</gene>
<proteinExistence type="predicted"/>
<dbReference type="EMBL" id="CAXHTA020000010">
    <property type="protein sequence ID" value="CAL5224031.1"/>
    <property type="molecule type" value="Genomic_DNA"/>
</dbReference>
<comment type="caution">
    <text evidence="2">The sequence shown here is derived from an EMBL/GenBank/DDBJ whole genome shotgun (WGS) entry which is preliminary data.</text>
</comment>
<organism evidence="2 3">
    <name type="scientific">Coccomyxa viridis</name>
    <dbReference type="NCBI Taxonomy" id="1274662"/>
    <lineage>
        <taxon>Eukaryota</taxon>
        <taxon>Viridiplantae</taxon>
        <taxon>Chlorophyta</taxon>
        <taxon>core chlorophytes</taxon>
        <taxon>Trebouxiophyceae</taxon>
        <taxon>Trebouxiophyceae incertae sedis</taxon>
        <taxon>Coccomyxaceae</taxon>
        <taxon>Coccomyxa</taxon>
    </lineage>
</organism>
<dbReference type="InterPro" id="IPR051706">
    <property type="entry name" value="Glycosyltransferase_domain"/>
</dbReference>
<dbReference type="Pfam" id="PF04488">
    <property type="entry name" value="Gly_transf_sug"/>
    <property type="match status" value="1"/>
</dbReference>
<dbReference type="Proteomes" id="UP001497392">
    <property type="component" value="Unassembled WGS sequence"/>
</dbReference>
<sequence>MPDWKFQFWDMEAALKLIRDQYSWFLPTFEGYSTVVAKGDALRPLVLHAYGGMYVDLDVECYRPVDTFLEGHDLVLQAEEHNSSEALINAVMASTPRHPLWLDVISLMMERSASSHNVLFATGPQVISEAYKSFMKTHDLKTRESGLPKRQRLTPHVYQLGEFYLPCNWLSQELCAEVDKTEPKPGNLAGFHHWAGSWKVSL</sequence>
<keyword evidence="1" id="KW-0808">Transferase</keyword>
<reference evidence="2 3" key="1">
    <citation type="submission" date="2024-06" db="EMBL/GenBank/DDBJ databases">
        <authorList>
            <person name="Kraege A."/>
            <person name="Thomma B."/>
        </authorList>
    </citation>
    <scope>NUCLEOTIDE SEQUENCE [LARGE SCALE GENOMIC DNA]</scope>
</reference>
<dbReference type="InterPro" id="IPR029044">
    <property type="entry name" value="Nucleotide-diphossugar_trans"/>
</dbReference>
<dbReference type="SUPFAM" id="SSF53448">
    <property type="entry name" value="Nucleotide-diphospho-sugar transferases"/>
    <property type="match status" value="1"/>
</dbReference>
<evidence type="ECO:0000256" key="1">
    <source>
        <dbReference type="ARBA" id="ARBA00022679"/>
    </source>
</evidence>
<dbReference type="InterPro" id="IPR007577">
    <property type="entry name" value="GlycoTrfase_DXD_sugar-bd_CS"/>
</dbReference>
<protein>
    <submittedName>
        <fullName evidence="2">G6651 protein</fullName>
    </submittedName>
</protein>
<name>A0ABP1FYC8_9CHLO</name>
<dbReference type="PANTHER" id="PTHR32385">
    <property type="entry name" value="MANNOSYL PHOSPHORYLINOSITOL CERAMIDE SYNTHASE"/>
    <property type="match status" value="1"/>
</dbReference>
<evidence type="ECO:0000313" key="3">
    <source>
        <dbReference type="Proteomes" id="UP001497392"/>
    </source>
</evidence>
<dbReference type="PANTHER" id="PTHR32385:SF23">
    <property type="entry name" value="NUCLEOTIDE-DIPHOSPHO-SUGAR TRANSFERASE"/>
    <property type="match status" value="1"/>
</dbReference>
<keyword evidence="3" id="KW-1185">Reference proteome</keyword>
<accession>A0ABP1FYC8</accession>
<dbReference type="Gene3D" id="3.90.550.20">
    <property type="match status" value="1"/>
</dbReference>
<evidence type="ECO:0000313" key="2">
    <source>
        <dbReference type="EMBL" id="CAL5224031.1"/>
    </source>
</evidence>